<gene>
    <name evidence="1" type="ORF">I0C86_10345</name>
</gene>
<evidence type="ECO:0000313" key="2">
    <source>
        <dbReference type="Proteomes" id="UP000638560"/>
    </source>
</evidence>
<sequence length="312" mass="34557">MTSASSTTAGPTGRLTVTHEHGRQIVVNAAGVDIATYVYDPPVPDHESRKPYLHPLRTLSGALVSAYRPNDHRWHKGIQMTISHLSGQNFWGGHSYVRDRGYTALDNIGRMRHDAFDLVDVADTELTLRESLTWITSTDEHWVAEHRELRIHGVDTDRGSWMLDFGTELRNIRGSELHLGSPTTHGRPNAGYTGFFWRGPRGWTGGQIITADGGGGPESMGRESPWLAYTGQHDEVDGGGTVLVLAGTTSAPVPLKWFVRNDPFPAVNPSPAFDQEVELAPGETFRLTHRVVFADRAWDREEIESFVAEQSP</sequence>
<name>A0ABS0GTQ1_9ACTN</name>
<proteinExistence type="predicted"/>
<keyword evidence="2" id="KW-1185">Reference proteome</keyword>
<protein>
    <submittedName>
        <fullName evidence="1">PmoA family protein</fullName>
    </submittedName>
</protein>
<reference evidence="1 2" key="1">
    <citation type="submission" date="2020-11" db="EMBL/GenBank/DDBJ databases">
        <title>A novel isolate from a Black sea contaminated sediment with potential to produce alkanes: Plantactinospora alkalitolerans sp. nov.</title>
        <authorList>
            <person name="Carro L."/>
            <person name="Veyisoglu A."/>
            <person name="Guven K."/>
            <person name="Schumann P."/>
            <person name="Klenk H.-P."/>
            <person name="Sahin N."/>
        </authorList>
    </citation>
    <scope>NUCLEOTIDE SEQUENCE [LARGE SCALE GENOMIC DNA]</scope>
    <source>
        <strain evidence="1 2">S1510</strain>
    </source>
</reference>
<organism evidence="1 2">
    <name type="scientific">Plantactinospora alkalitolerans</name>
    <dbReference type="NCBI Taxonomy" id="2789879"/>
    <lineage>
        <taxon>Bacteria</taxon>
        <taxon>Bacillati</taxon>
        <taxon>Actinomycetota</taxon>
        <taxon>Actinomycetes</taxon>
        <taxon>Micromonosporales</taxon>
        <taxon>Micromonosporaceae</taxon>
        <taxon>Plantactinospora</taxon>
    </lineage>
</organism>
<accession>A0ABS0GTQ1</accession>
<dbReference type="Proteomes" id="UP000638560">
    <property type="component" value="Unassembled WGS sequence"/>
</dbReference>
<dbReference type="EMBL" id="JADPUN010000115">
    <property type="protein sequence ID" value="MBF9129369.1"/>
    <property type="molecule type" value="Genomic_DNA"/>
</dbReference>
<dbReference type="Pfam" id="PF14100">
    <property type="entry name" value="DUF6807"/>
    <property type="match status" value="1"/>
</dbReference>
<dbReference type="RefSeq" id="WP_196200999.1">
    <property type="nucleotide sequence ID" value="NZ_JADPUN010000115.1"/>
</dbReference>
<dbReference type="InterPro" id="IPR029475">
    <property type="entry name" value="DUF6807"/>
</dbReference>
<evidence type="ECO:0000313" key="1">
    <source>
        <dbReference type="EMBL" id="MBF9129369.1"/>
    </source>
</evidence>
<comment type="caution">
    <text evidence="1">The sequence shown here is derived from an EMBL/GenBank/DDBJ whole genome shotgun (WGS) entry which is preliminary data.</text>
</comment>